<evidence type="ECO:0000313" key="2">
    <source>
        <dbReference type="Proteomes" id="UP000193922"/>
    </source>
</evidence>
<name>A0A1Y1WF20_9FUNG</name>
<dbReference type="GeneID" id="63799721"/>
<gene>
    <name evidence="1" type="ORF">DL89DRAFT_108618</name>
</gene>
<comment type="caution">
    <text evidence="1">The sequence shown here is derived from an EMBL/GenBank/DDBJ whole genome shotgun (WGS) entry which is preliminary data.</text>
</comment>
<keyword evidence="2" id="KW-1185">Reference proteome</keyword>
<dbReference type="AlphaFoldDB" id="A0A1Y1WF20"/>
<organism evidence="1 2">
    <name type="scientific">Linderina pennispora</name>
    <dbReference type="NCBI Taxonomy" id="61395"/>
    <lineage>
        <taxon>Eukaryota</taxon>
        <taxon>Fungi</taxon>
        <taxon>Fungi incertae sedis</taxon>
        <taxon>Zoopagomycota</taxon>
        <taxon>Kickxellomycotina</taxon>
        <taxon>Kickxellomycetes</taxon>
        <taxon>Kickxellales</taxon>
        <taxon>Kickxellaceae</taxon>
        <taxon>Linderina</taxon>
    </lineage>
</organism>
<evidence type="ECO:0000313" key="1">
    <source>
        <dbReference type="EMBL" id="ORX72130.1"/>
    </source>
</evidence>
<protein>
    <submittedName>
        <fullName evidence="1">Uncharacterized protein</fullName>
    </submittedName>
</protein>
<accession>A0A1Y1WF20</accession>
<dbReference type="Proteomes" id="UP000193922">
    <property type="component" value="Unassembled WGS sequence"/>
</dbReference>
<proteinExistence type="predicted"/>
<sequence>MHHVRQTATATGCRADSTRLRGAVPSLGQANAAGSWRSENCSRRVGCCYGRCANRRCCRQLWRAHACLALACLCSHLRGGAKLQAAAQVLLVWPREAGPGRN</sequence>
<dbReference type="EMBL" id="MCFD01000003">
    <property type="protein sequence ID" value="ORX72130.1"/>
    <property type="molecule type" value="Genomic_DNA"/>
</dbReference>
<dbReference type="RefSeq" id="XP_040745554.1">
    <property type="nucleotide sequence ID" value="XM_040883073.1"/>
</dbReference>
<reference evidence="1 2" key="1">
    <citation type="submission" date="2016-07" db="EMBL/GenBank/DDBJ databases">
        <title>Pervasive Adenine N6-methylation of Active Genes in Fungi.</title>
        <authorList>
            <consortium name="DOE Joint Genome Institute"/>
            <person name="Mondo S.J."/>
            <person name="Dannebaum R.O."/>
            <person name="Kuo R.C."/>
            <person name="Labutti K."/>
            <person name="Haridas S."/>
            <person name="Kuo A."/>
            <person name="Salamov A."/>
            <person name="Ahrendt S.R."/>
            <person name="Lipzen A."/>
            <person name="Sullivan W."/>
            <person name="Andreopoulos W.B."/>
            <person name="Clum A."/>
            <person name="Lindquist E."/>
            <person name="Daum C."/>
            <person name="Ramamoorthy G.K."/>
            <person name="Gryganskyi A."/>
            <person name="Culley D."/>
            <person name="Magnuson J.K."/>
            <person name="James T.Y."/>
            <person name="O'Malley M.A."/>
            <person name="Stajich J.E."/>
            <person name="Spatafora J.W."/>
            <person name="Visel A."/>
            <person name="Grigoriev I.V."/>
        </authorList>
    </citation>
    <scope>NUCLEOTIDE SEQUENCE [LARGE SCALE GENOMIC DNA]</scope>
    <source>
        <strain evidence="1 2">ATCC 12442</strain>
    </source>
</reference>